<dbReference type="InterPro" id="IPR009075">
    <property type="entry name" value="AcylCo_DH/oxidase_C"/>
</dbReference>
<evidence type="ECO:0000259" key="8">
    <source>
        <dbReference type="Pfam" id="PF02771"/>
    </source>
</evidence>
<comment type="similarity">
    <text evidence="2 5">Belongs to the acyl-CoA dehydrogenase family.</text>
</comment>
<dbReference type="RefSeq" id="WP_052948271.1">
    <property type="nucleotide sequence ID" value="NZ_BANC01000010.1"/>
</dbReference>
<name>A0A0D6PAR0_9PROT</name>
<evidence type="ECO:0000256" key="2">
    <source>
        <dbReference type="ARBA" id="ARBA00009347"/>
    </source>
</evidence>
<dbReference type="GO" id="GO:0050660">
    <property type="term" value="F:flavin adenine dinucleotide binding"/>
    <property type="evidence" value="ECO:0007669"/>
    <property type="project" value="InterPro"/>
</dbReference>
<dbReference type="Pfam" id="PF00441">
    <property type="entry name" value="Acyl-CoA_dh_1"/>
    <property type="match status" value="1"/>
</dbReference>
<feature type="domain" description="Acyl-CoA oxidase/dehydrogenase middle" evidence="7">
    <location>
        <begin position="151"/>
        <end position="254"/>
    </location>
</feature>
<evidence type="ECO:0000313" key="9">
    <source>
        <dbReference type="EMBL" id="GAN78840.1"/>
    </source>
</evidence>
<evidence type="ECO:0000259" key="7">
    <source>
        <dbReference type="Pfam" id="PF02770"/>
    </source>
</evidence>
<feature type="domain" description="Acyl-CoA dehydrogenase/oxidase N-terminal" evidence="8">
    <location>
        <begin position="68"/>
        <end position="146"/>
    </location>
</feature>
<organism evidence="9 10">
    <name type="scientific">Acidocella aminolytica 101 = DSM 11237</name>
    <dbReference type="NCBI Taxonomy" id="1120923"/>
    <lineage>
        <taxon>Bacteria</taxon>
        <taxon>Pseudomonadati</taxon>
        <taxon>Pseudomonadota</taxon>
        <taxon>Alphaproteobacteria</taxon>
        <taxon>Acetobacterales</taxon>
        <taxon>Acidocellaceae</taxon>
        <taxon>Acidocella</taxon>
    </lineage>
</organism>
<dbReference type="Pfam" id="PF02771">
    <property type="entry name" value="Acyl-CoA_dh_N"/>
    <property type="match status" value="1"/>
</dbReference>
<sequence length="531" mass="55800">MLTEQALAGLIAGLHGLGPNCTDIDTNIAVLTEAAKLAQGVLTANGKMADAFGARLEHGRVKLPKGQKTSWTALLEGGWTSLADPEEFGGQDLPLPLAVAAQMLFDAEDVALGMLALNQRCAVRLLRKAASAEMQETWIPRLISGEWAATICISEPDAGSDVGRIRSMSLKGEDGIWRISGQKCWISYGDHNLAPHILHLVLARTPGQPPGTKGLSLFLLPDVKADGSRNGIEILRIEEKMGLHASPTCVLALDGAEALPIGAEGQGLKAMFGMITGMRLGVGGQCSAMAARACEIAWAYAAERLQGGSADAPPVPIYRHAEVRRLLLDAKLSATGAMLLTLQAAAWMQAGDEGDEQAAARVAVLLPVVKTLSAEAAFEAASNAMQVLGGAGYTREWPVERILRDSRVASIFEGTSAIQALDLLHRQLLGAGATTASDTLALLLPSEMVMSPLQTMLAHLANAPPPARDHAALPALRLFGLACIDGLLRRHKNIIGEALLAWHEAGLAAKATALVAAADWVDTAQLYAALA</sequence>
<proteinExistence type="inferred from homology"/>
<dbReference type="Gene3D" id="1.10.540.10">
    <property type="entry name" value="Acyl-CoA dehydrogenase/oxidase, N-terminal domain"/>
    <property type="match status" value="1"/>
</dbReference>
<evidence type="ECO:0000256" key="3">
    <source>
        <dbReference type="ARBA" id="ARBA00022630"/>
    </source>
</evidence>
<evidence type="ECO:0000259" key="6">
    <source>
        <dbReference type="Pfam" id="PF00441"/>
    </source>
</evidence>
<evidence type="ECO:0000313" key="10">
    <source>
        <dbReference type="Proteomes" id="UP000032668"/>
    </source>
</evidence>
<keyword evidence="3 5" id="KW-0285">Flavoprotein</keyword>
<gene>
    <name evidence="9" type="ORF">Aam_010_018</name>
</gene>
<accession>A0A0D6PAR0</accession>
<dbReference type="Proteomes" id="UP000032668">
    <property type="component" value="Unassembled WGS sequence"/>
</dbReference>
<evidence type="ECO:0000256" key="4">
    <source>
        <dbReference type="ARBA" id="ARBA00022827"/>
    </source>
</evidence>
<dbReference type="InterPro" id="IPR037069">
    <property type="entry name" value="AcylCoA_DH/ox_N_sf"/>
</dbReference>
<dbReference type="Gene3D" id="2.40.110.10">
    <property type="entry name" value="Butyryl-CoA Dehydrogenase, subunit A, domain 2"/>
    <property type="match status" value="1"/>
</dbReference>
<dbReference type="InterPro" id="IPR006089">
    <property type="entry name" value="Acyl-CoA_DH_CS"/>
</dbReference>
<dbReference type="EMBL" id="BANC01000010">
    <property type="protein sequence ID" value="GAN78840.1"/>
    <property type="molecule type" value="Genomic_DNA"/>
</dbReference>
<dbReference type="SUPFAM" id="SSF56645">
    <property type="entry name" value="Acyl-CoA dehydrogenase NM domain-like"/>
    <property type="match status" value="1"/>
</dbReference>
<dbReference type="SUPFAM" id="SSF47203">
    <property type="entry name" value="Acyl-CoA dehydrogenase C-terminal domain-like"/>
    <property type="match status" value="1"/>
</dbReference>
<keyword evidence="10" id="KW-1185">Reference proteome</keyword>
<dbReference type="AlphaFoldDB" id="A0A0D6PAR0"/>
<dbReference type="PANTHER" id="PTHR42803">
    <property type="entry name" value="ACYL-COA DEHYDROGENASE"/>
    <property type="match status" value="1"/>
</dbReference>
<comment type="cofactor">
    <cofactor evidence="1 5">
        <name>FAD</name>
        <dbReference type="ChEBI" id="CHEBI:57692"/>
    </cofactor>
</comment>
<dbReference type="InterPro" id="IPR052166">
    <property type="entry name" value="Diverse_Acyl-CoA_DH"/>
</dbReference>
<dbReference type="InterPro" id="IPR006091">
    <property type="entry name" value="Acyl-CoA_Oxase/DH_mid-dom"/>
</dbReference>
<keyword evidence="4 5" id="KW-0274">FAD</keyword>
<dbReference type="PANTHER" id="PTHR42803:SF1">
    <property type="entry name" value="BROAD-SPECIFICITY LINEAR ACYL-COA DEHYDROGENASE FADE5"/>
    <property type="match status" value="1"/>
</dbReference>
<dbReference type="GO" id="GO:0003995">
    <property type="term" value="F:acyl-CoA dehydrogenase activity"/>
    <property type="evidence" value="ECO:0007669"/>
    <property type="project" value="InterPro"/>
</dbReference>
<dbReference type="InterPro" id="IPR013786">
    <property type="entry name" value="AcylCoA_DH/ox_N"/>
</dbReference>
<dbReference type="PROSITE" id="PS00073">
    <property type="entry name" value="ACYL_COA_DH_2"/>
    <property type="match status" value="1"/>
</dbReference>
<dbReference type="STRING" id="1120923.SAMN02746095_02348"/>
<dbReference type="InterPro" id="IPR046373">
    <property type="entry name" value="Acyl-CoA_Oxase/DH_mid-dom_sf"/>
</dbReference>
<evidence type="ECO:0000256" key="5">
    <source>
        <dbReference type="RuleBase" id="RU362125"/>
    </source>
</evidence>
<dbReference type="Gene3D" id="1.20.140.10">
    <property type="entry name" value="Butyryl-CoA Dehydrogenase, subunit A, domain 3"/>
    <property type="match status" value="1"/>
</dbReference>
<dbReference type="InterPro" id="IPR036250">
    <property type="entry name" value="AcylCo_DH-like_C"/>
</dbReference>
<dbReference type="OrthoDB" id="9771038at2"/>
<reference evidence="9 10" key="1">
    <citation type="submission" date="2012-11" db="EMBL/GenBank/DDBJ databases">
        <title>Whole genome sequence of Acidocella aminolytica 101 = DSM 11237.</title>
        <authorList>
            <person name="Azuma Y."/>
            <person name="Higashiura N."/>
            <person name="Hirakawa H."/>
            <person name="Matsushita K."/>
        </authorList>
    </citation>
    <scope>NUCLEOTIDE SEQUENCE [LARGE SCALE GENOMIC DNA]</scope>
    <source>
        <strain evidence="10">101 / DSM 11237</strain>
    </source>
</reference>
<evidence type="ECO:0000256" key="1">
    <source>
        <dbReference type="ARBA" id="ARBA00001974"/>
    </source>
</evidence>
<dbReference type="InterPro" id="IPR009100">
    <property type="entry name" value="AcylCoA_DH/oxidase_NM_dom_sf"/>
</dbReference>
<feature type="domain" description="Acyl-CoA dehydrogenase/oxidase C-terminal" evidence="6">
    <location>
        <begin position="265"/>
        <end position="424"/>
    </location>
</feature>
<keyword evidence="5" id="KW-0560">Oxidoreductase</keyword>
<protein>
    <submittedName>
        <fullName evidence="9">Acyl-CoA dehydrogenase</fullName>
    </submittedName>
</protein>
<dbReference type="Pfam" id="PF02770">
    <property type="entry name" value="Acyl-CoA_dh_M"/>
    <property type="match status" value="1"/>
</dbReference>
<comment type="caution">
    <text evidence="9">The sequence shown here is derived from an EMBL/GenBank/DDBJ whole genome shotgun (WGS) entry which is preliminary data.</text>
</comment>